<dbReference type="Gene3D" id="3.30.450.20">
    <property type="entry name" value="PAS domain"/>
    <property type="match status" value="1"/>
</dbReference>
<feature type="modified residue" description="4-aspartylphosphate" evidence="12">
    <location>
        <position position="872"/>
    </location>
</feature>
<dbReference type="InterPro" id="IPR005467">
    <property type="entry name" value="His_kinase_dom"/>
</dbReference>
<dbReference type="InterPro" id="IPR011006">
    <property type="entry name" value="CheY-like_superfamily"/>
</dbReference>
<dbReference type="GO" id="GO:0000155">
    <property type="term" value="F:phosphorelay sensor kinase activity"/>
    <property type="evidence" value="ECO:0007669"/>
    <property type="project" value="InterPro"/>
</dbReference>
<keyword evidence="14" id="KW-0812">Transmembrane</keyword>
<dbReference type="PANTHER" id="PTHR43547:SF2">
    <property type="entry name" value="HYBRID SIGNAL TRANSDUCTION HISTIDINE KINASE C"/>
    <property type="match status" value="1"/>
</dbReference>
<dbReference type="CDD" id="cd00075">
    <property type="entry name" value="HATPase"/>
    <property type="match status" value="1"/>
</dbReference>
<dbReference type="PRINTS" id="PR00344">
    <property type="entry name" value="BCTRLSENSOR"/>
</dbReference>
<evidence type="ECO:0000256" key="10">
    <source>
        <dbReference type="ARBA" id="ARBA00023012"/>
    </source>
</evidence>
<name>A0A0P6WPU0_9BACI</name>
<dbReference type="InterPro" id="IPR003660">
    <property type="entry name" value="HAMP_dom"/>
</dbReference>
<keyword evidence="7" id="KW-0547">Nucleotide-binding</keyword>
<dbReference type="PATRIC" id="fig|218284.4.peg.3949"/>
<evidence type="ECO:0000256" key="11">
    <source>
        <dbReference type="ARBA" id="ARBA00023136"/>
    </source>
</evidence>
<dbReference type="Gene3D" id="6.10.340.10">
    <property type="match status" value="1"/>
</dbReference>
<dbReference type="FunFam" id="1.10.287.130:FF:000001">
    <property type="entry name" value="Two-component sensor histidine kinase"/>
    <property type="match status" value="1"/>
</dbReference>
<dbReference type="InterPro" id="IPR036097">
    <property type="entry name" value="HisK_dim/P_sf"/>
</dbReference>
<evidence type="ECO:0000256" key="14">
    <source>
        <dbReference type="SAM" id="Phobius"/>
    </source>
</evidence>
<evidence type="ECO:0000256" key="12">
    <source>
        <dbReference type="PROSITE-ProRule" id="PRU00169"/>
    </source>
</evidence>
<dbReference type="OrthoDB" id="9813151at2"/>
<reference evidence="18 19" key="1">
    <citation type="submission" date="2015-08" db="EMBL/GenBank/DDBJ databases">
        <title>Draft Genome Sequence of Bacillus vietnamensis UCD-SED5.</title>
        <authorList>
            <person name="Lee R.D."/>
            <person name="Jospin G."/>
            <person name="Lang J.M."/>
            <person name="Coil D.A."/>
            <person name="Eisen J.A."/>
        </authorList>
    </citation>
    <scope>NUCLEOTIDE SEQUENCE [LARGE SCALE GENOMIC DNA]</scope>
    <source>
        <strain evidence="18 19">UCD-SED5</strain>
    </source>
</reference>
<proteinExistence type="predicted"/>
<dbReference type="Gene3D" id="3.40.50.2300">
    <property type="match status" value="1"/>
</dbReference>
<evidence type="ECO:0000256" key="7">
    <source>
        <dbReference type="ARBA" id="ARBA00022741"/>
    </source>
</evidence>
<dbReference type="SUPFAM" id="SSF52172">
    <property type="entry name" value="CheY-like"/>
    <property type="match status" value="1"/>
</dbReference>
<dbReference type="Proteomes" id="UP000050398">
    <property type="component" value="Unassembled WGS sequence"/>
</dbReference>
<dbReference type="SUPFAM" id="SSF55874">
    <property type="entry name" value="ATPase domain of HSP90 chaperone/DNA topoisomerase II/histidine kinase"/>
    <property type="match status" value="1"/>
</dbReference>
<dbReference type="SMART" id="SM00388">
    <property type="entry name" value="HisKA"/>
    <property type="match status" value="1"/>
</dbReference>
<feature type="domain" description="Response regulatory" evidence="16">
    <location>
        <begin position="823"/>
        <end position="937"/>
    </location>
</feature>
<evidence type="ECO:0000256" key="5">
    <source>
        <dbReference type="ARBA" id="ARBA00022553"/>
    </source>
</evidence>
<dbReference type="PROSITE" id="PS50110">
    <property type="entry name" value="RESPONSE_REGULATORY"/>
    <property type="match status" value="1"/>
</dbReference>
<dbReference type="CDD" id="cd06225">
    <property type="entry name" value="HAMP"/>
    <property type="match status" value="1"/>
</dbReference>
<dbReference type="Gene3D" id="3.30.450.40">
    <property type="match status" value="1"/>
</dbReference>
<dbReference type="SMART" id="SM00448">
    <property type="entry name" value="REC"/>
    <property type="match status" value="1"/>
</dbReference>
<dbReference type="GO" id="GO:0005886">
    <property type="term" value="C:plasma membrane"/>
    <property type="evidence" value="ECO:0007669"/>
    <property type="project" value="UniProtKB-SubCell"/>
</dbReference>
<comment type="caution">
    <text evidence="18">The sequence shown here is derived from an EMBL/GenBank/DDBJ whole genome shotgun (WGS) entry which is preliminary data.</text>
</comment>
<evidence type="ECO:0000256" key="2">
    <source>
        <dbReference type="ARBA" id="ARBA00004651"/>
    </source>
</evidence>
<feature type="domain" description="Histidine kinase" evidence="15">
    <location>
        <begin position="593"/>
        <end position="808"/>
    </location>
</feature>
<feature type="domain" description="HAMP" evidence="17">
    <location>
        <begin position="213"/>
        <end position="267"/>
    </location>
</feature>
<dbReference type="PANTHER" id="PTHR43547">
    <property type="entry name" value="TWO-COMPONENT HISTIDINE KINASE"/>
    <property type="match status" value="1"/>
</dbReference>
<evidence type="ECO:0000259" key="17">
    <source>
        <dbReference type="PROSITE" id="PS50885"/>
    </source>
</evidence>
<evidence type="ECO:0000256" key="6">
    <source>
        <dbReference type="ARBA" id="ARBA00022679"/>
    </source>
</evidence>
<keyword evidence="6" id="KW-0808">Transferase</keyword>
<evidence type="ECO:0000256" key="13">
    <source>
        <dbReference type="SAM" id="Coils"/>
    </source>
</evidence>
<keyword evidence="10" id="KW-0902">Two-component regulatory system</keyword>
<feature type="coiled-coil region" evidence="13">
    <location>
        <begin position="259"/>
        <end position="300"/>
    </location>
</feature>
<keyword evidence="13" id="KW-0175">Coiled coil</keyword>
<keyword evidence="5 12" id="KW-0597">Phosphoprotein</keyword>
<dbReference type="SMART" id="SM00387">
    <property type="entry name" value="HATPase_c"/>
    <property type="match status" value="1"/>
</dbReference>
<dbReference type="InterPro" id="IPR001789">
    <property type="entry name" value="Sig_transdc_resp-reg_receiver"/>
</dbReference>
<dbReference type="eggNOG" id="COG0745">
    <property type="taxonomic scope" value="Bacteria"/>
</dbReference>
<comment type="subcellular location">
    <subcellularLocation>
        <location evidence="2">Cell membrane</location>
        <topology evidence="2">Multi-pass membrane protein</topology>
    </subcellularLocation>
</comment>
<dbReference type="eggNOG" id="COG5002">
    <property type="taxonomic scope" value="Bacteria"/>
</dbReference>
<dbReference type="SUPFAM" id="SSF47384">
    <property type="entry name" value="Homodimeric domain of signal transducing histidine kinase"/>
    <property type="match status" value="1"/>
</dbReference>
<dbReference type="RefSeq" id="WP_060672577.1">
    <property type="nucleotide sequence ID" value="NZ_LIXZ01000007.1"/>
</dbReference>
<keyword evidence="14" id="KW-1133">Transmembrane helix</keyword>
<dbReference type="PROSITE" id="PS50885">
    <property type="entry name" value="HAMP"/>
    <property type="match status" value="1"/>
</dbReference>
<dbReference type="Gene3D" id="1.10.287.130">
    <property type="match status" value="1"/>
</dbReference>
<dbReference type="FunFam" id="3.30.565.10:FF:000006">
    <property type="entry name" value="Sensor histidine kinase WalK"/>
    <property type="match status" value="1"/>
</dbReference>
<gene>
    <name evidence="18" type="ORF">AM506_11220</name>
</gene>
<evidence type="ECO:0000313" key="18">
    <source>
        <dbReference type="EMBL" id="KPL59512.1"/>
    </source>
</evidence>
<dbReference type="SUPFAM" id="SSF55785">
    <property type="entry name" value="PYP-like sensor domain (PAS domain)"/>
    <property type="match status" value="1"/>
</dbReference>
<evidence type="ECO:0000259" key="16">
    <source>
        <dbReference type="PROSITE" id="PS50110"/>
    </source>
</evidence>
<dbReference type="Pfam" id="PF00072">
    <property type="entry name" value="Response_reg"/>
    <property type="match status" value="1"/>
</dbReference>
<keyword evidence="9" id="KW-0067">ATP-binding</keyword>
<organism evidence="18 19">
    <name type="scientific">Rossellomorea vietnamensis</name>
    <dbReference type="NCBI Taxonomy" id="218284"/>
    <lineage>
        <taxon>Bacteria</taxon>
        <taxon>Bacillati</taxon>
        <taxon>Bacillota</taxon>
        <taxon>Bacilli</taxon>
        <taxon>Bacillales</taxon>
        <taxon>Bacillaceae</taxon>
        <taxon>Rossellomorea</taxon>
    </lineage>
</organism>
<dbReference type="EMBL" id="LIXZ01000007">
    <property type="protein sequence ID" value="KPL59512.1"/>
    <property type="molecule type" value="Genomic_DNA"/>
</dbReference>
<dbReference type="PROSITE" id="PS50109">
    <property type="entry name" value="HIS_KIN"/>
    <property type="match status" value="1"/>
</dbReference>
<evidence type="ECO:0000256" key="3">
    <source>
        <dbReference type="ARBA" id="ARBA00012438"/>
    </source>
</evidence>
<keyword evidence="4" id="KW-1003">Cell membrane</keyword>
<dbReference type="InterPro" id="IPR003661">
    <property type="entry name" value="HisK_dim/P_dom"/>
</dbReference>
<dbReference type="SUPFAM" id="SSF55781">
    <property type="entry name" value="GAF domain-like"/>
    <property type="match status" value="1"/>
</dbReference>
<evidence type="ECO:0000256" key="4">
    <source>
        <dbReference type="ARBA" id="ARBA00022475"/>
    </source>
</evidence>
<dbReference type="PROSITE" id="PS51257">
    <property type="entry name" value="PROKAR_LIPOPROTEIN"/>
    <property type="match status" value="1"/>
</dbReference>
<accession>A0A0P6WPU0</accession>
<dbReference type="SUPFAM" id="SSF158472">
    <property type="entry name" value="HAMP domain-like"/>
    <property type="match status" value="1"/>
</dbReference>
<evidence type="ECO:0000256" key="1">
    <source>
        <dbReference type="ARBA" id="ARBA00000085"/>
    </source>
</evidence>
<evidence type="ECO:0000256" key="8">
    <source>
        <dbReference type="ARBA" id="ARBA00022777"/>
    </source>
</evidence>
<dbReference type="CDD" id="cd17574">
    <property type="entry name" value="REC_OmpR"/>
    <property type="match status" value="1"/>
</dbReference>
<keyword evidence="11 14" id="KW-0472">Membrane</keyword>
<evidence type="ECO:0000259" key="15">
    <source>
        <dbReference type="PROSITE" id="PS50109"/>
    </source>
</evidence>
<dbReference type="EC" id="2.7.13.3" evidence="3"/>
<dbReference type="InterPro" id="IPR029016">
    <property type="entry name" value="GAF-like_dom_sf"/>
</dbReference>
<evidence type="ECO:0000313" key="19">
    <source>
        <dbReference type="Proteomes" id="UP000050398"/>
    </source>
</evidence>
<keyword evidence="8 18" id="KW-0418">Kinase</keyword>
<dbReference type="Pfam" id="PF02518">
    <property type="entry name" value="HATPase_c"/>
    <property type="match status" value="1"/>
</dbReference>
<dbReference type="Pfam" id="PF00512">
    <property type="entry name" value="HisKA"/>
    <property type="match status" value="1"/>
</dbReference>
<feature type="transmembrane region" description="Helical" evidence="14">
    <location>
        <begin position="16"/>
        <end position="37"/>
    </location>
</feature>
<dbReference type="CDD" id="cd00082">
    <property type="entry name" value="HisKA"/>
    <property type="match status" value="1"/>
</dbReference>
<evidence type="ECO:0000256" key="9">
    <source>
        <dbReference type="ARBA" id="ARBA00022840"/>
    </source>
</evidence>
<feature type="transmembrane region" description="Helical" evidence="14">
    <location>
        <begin position="192"/>
        <end position="212"/>
    </location>
</feature>
<dbReference type="InterPro" id="IPR004358">
    <property type="entry name" value="Sig_transdc_His_kin-like_C"/>
</dbReference>
<dbReference type="Gene3D" id="3.30.565.10">
    <property type="entry name" value="Histidine kinase-like ATPase, C-terminal domain"/>
    <property type="match status" value="1"/>
</dbReference>
<dbReference type="SMART" id="SM00304">
    <property type="entry name" value="HAMP"/>
    <property type="match status" value="1"/>
</dbReference>
<dbReference type="InterPro" id="IPR036890">
    <property type="entry name" value="HATPase_C_sf"/>
</dbReference>
<sequence>MKRIRELFQTSLRNQFIGLMSGFIVIFFIGAACLFLYDRSITNEYEVQRSDLNQKKDLAEQLDRNFQKAFFDARGYLAFGRQELKESIFVQEKKAADTLEKLKGLKTETEDQLFFKDVEEFSALYFKDMAPRIIGDFENGNIEAVKEASADGATATIETFQTQLNRYTDSIEQSKRSAYDELKRKESLSQTAFVIFIFLMLLVLMRLMRMIAKRIGQPLDQVASAAEQIAENEAYQQWTFENKRKDEIGKMSRAFEKMIYKIQEKEEHLLAQNEELQAQQDELESQQSELEHLLNMTKNRESQLERRNEFIHGISSSLNKQEVLESIVRSMSHVMGASRGMIVLMDNQKSNAAFGISQNGAEQFLTYIYNGIHQRLFDSREPFTLKREMAPSEKGYHEETLYSYDLFLPVLSVDQQVEAIMVFSRFGNDFTKQELGEYTSLAKQISISLQKITLFEESETNSQLTQDILNNIQEGIQLIDKDGNSLLMNRKLSALIKDGIDGLHQSCYQTWKQALIDRVEDKEELDEYYETIVKEGKTGKHLLTYHLVDSKEVFQVYSETLYRGEEQIGTIFVHRDITKEFEVDQMKSEFVSTVSHELRTPLSSVLGFTELMLTRDLKPERTKKYLTTIYQEAKRLTSLINDFLDVQRMESGRQTFDKKFEDVVPVIQQVIDTQRVNAPHHSFNIARDTDCTIVLGDRDKLSQAFTNLISNAIKYSPDGGTITIRFREGEENILIDIRDEGLGIPQEAIPNLFNKFYRVDNSDQRRIGGTGLGLTIVKEIIETHEGDITVSSQEGKGSVFTIRLPIVTIETFKEDEQSGDGMNIIVIEDDINLASLLKAELSDSGFKVQHTASGGEALTKMQEEKPDAVVLDIMLEGSMSGWDVLEKMKSDHHLAQIPIIISSALDEKEKGLTLGANDYLVKPYHPSRLSKTILHLLLKKGMNGEILVPVEEKRLQ</sequence>
<dbReference type="eggNOG" id="COG5000">
    <property type="taxonomic scope" value="Bacteria"/>
</dbReference>
<dbReference type="AlphaFoldDB" id="A0A0P6WPU0"/>
<dbReference type="Pfam" id="PF00672">
    <property type="entry name" value="HAMP"/>
    <property type="match status" value="1"/>
</dbReference>
<dbReference type="InterPro" id="IPR003594">
    <property type="entry name" value="HATPase_dom"/>
</dbReference>
<dbReference type="InterPro" id="IPR035965">
    <property type="entry name" value="PAS-like_dom_sf"/>
</dbReference>
<protein>
    <recommendedName>
        <fullName evidence="3">histidine kinase</fullName>
        <ecNumber evidence="3">2.7.13.3</ecNumber>
    </recommendedName>
</protein>
<comment type="catalytic activity">
    <reaction evidence="1">
        <text>ATP + protein L-histidine = ADP + protein N-phospho-L-histidine.</text>
        <dbReference type="EC" id="2.7.13.3"/>
    </reaction>
</comment>
<dbReference type="GO" id="GO:0005524">
    <property type="term" value="F:ATP binding"/>
    <property type="evidence" value="ECO:0007669"/>
    <property type="project" value="UniProtKB-KW"/>
</dbReference>